<name>A0A2K3NFR1_TRIPR</name>
<dbReference type="STRING" id="57577.A0A2K3NFR1"/>
<dbReference type="GO" id="GO:0005737">
    <property type="term" value="C:cytoplasm"/>
    <property type="evidence" value="ECO:0007669"/>
    <property type="project" value="TreeGrafter"/>
</dbReference>
<dbReference type="GO" id="GO:0005524">
    <property type="term" value="F:ATP binding"/>
    <property type="evidence" value="ECO:0007669"/>
    <property type="project" value="InterPro"/>
</dbReference>
<reference evidence="2 3" key="1">
    <citation type="journal article" date="2014" name="Am. J. Bot.">
        <title>Genome assembly and annotation for red clover (Trifolium pratense; Fabaceae).</title>
        <authorList>
            <person name="Istvanek J."/>
            <person name="Jaros M."/>
            <person name="Krenek A."/>
            <person name="Repkova J."/>
        </authorList>
    </citation>
    <scope>NUCLEOTIDE SEQUENCE [LARGE SCALE GENOMIC DNA]</scope>
    <source>
        <strain evidence="3">cv. Tatra</strain>
        <tissue evidence="2">Young leaves</tissue>
    </source>
</reference>
<gene>
    <name evidence="2" type="ORF">L195_g025170</name>
</gene>
<keyword evidence="2" id="KW-0030">Aminoacyl-tRNA synthetase</keyword>
<accession>A0A2K3NFR1</accession>
<dbReference type="PANTHER" id="PTHR10890:SF26">
    <property type="entry name" value="CYSTEINE--TRNA LIGASE 1, CYTOPLASMIC-RELATED"/>
    <property type="match status" value="1"/>
</dbReference>
<dbReference type="GO" id="GO:0006423">
    <property type="term" value="P:cysteinyl-tRNA aminoacylation"/>
    <property type="evidence" value="ECO:0007669"/>
    <property type="project" value="TreeGrafter"/>
</dbReference>
<evidence type="ECO:0000313" key="3">
    <source>
        <dbReference type="Proteomes" id="UP000236291"/>
    </source>
</evidence>
<dbReference type="Proteomes" id="UP000236291">
    <property type="component" value="Unassembled WGS sequence"/>
</dbReference>
<dbReference type="SUPFAM" id="SSF47323">
    <property type="entry name" value="Anticodon-binding domain of a subclass of class I aminoacyl-tRNA synthetases"/>
    <property type="match status" value="1"/>
</dbReference>
<dbReference type="EMBL" id="ASHM01020636">
    <property type="protein sequence ID" value="PNY01867.1"/>
    <property type="molecule type" value="Genomic_DNA"/>
</dbReference>
<dbReference type="Gene3D" id="1.20.120.1910">
    <property type="entry name" value="Cysteine-tRNA ligase, C-terminal anti-codon recognition domain"/>
    <property type="match status" value="1"/>
</dbReference>
<protein>
    <submittedName>
        <fullName evidence="2">Cysteinyl-tRNA synthetase-like protein</fullName>
    </submittedName>
</protein>
<dbReference type="PANTHER" id="PTHR10890">
    <property type="entry name" value="CYSTEINYL-TRNA SYNTHETASE"/>
    <property type="match status" value="1"/>
</dbReference>
<dbReference type="InterPro" id="IPR024909">
    <property type="entry name" value="Cys-tRNA/MSH_ligase"/>
</dbReference>
<feature type="region of interest" description="Disordered" evidence="1">
    <location>
        <begin position="161"/>
        <end position="184"/>
    </location>
</feature>
<dbReference type="GO" id="GO:0004817">
    <property type="term" value="F:cysteine-tRNA ligase activity"/>
    <property type="evidence" value="ECO:0007669"/>
    <property type="project" value="TreeGrafter"/>
</dbReference>
<organism evidence="2 3">
    <name type="scientific">Trifolium pratense</name>
    <name type="common">Red clover</name>
    <dbReference type="NCBI Taxonomy" id="57577"/>
    <lineage>
        <taxon>Eukaryota</taxon>
        <taxon>Viridiplantae</taxon>
        <taxon>Streptophyta</taxon>
        <taxon>Embryophyta</taxon>
        <taxon>Tracheophyta</taxon>
        <taxon>Spermatophyta</taxon>
        <taxon>Magnoliopsida</taxon>
        <taxon>eudicotyledons</taxon>
        <taxon>Gunneridae</taxon>
        <taxon>Pentapetalae</taxon>
        <taxon>rosids</taxon>
        <taxon>fabids</taxon>
        <taxon>Fabales</taxon>
        <taxon>Fabaceae</taxon>
        <taxon>Papilionoideae</taxon>
        <taxon>50 kb inversion clade</taxon>
        <taxon>NPAAA clade</taxon>
        <taxon>Hologalegina</taxon>
        <taxon>IRL clade</taxon>
        <taxon>Trifolieae</taxon>
        <taxon>Trifolium</taxon>
    </lineage>
</organism>
<comment type="caution">
    <text evidence="2">The sequence shown here is derived from an EMBL/GenBank/DDBJ whole genome shotgun (WGS) entry which is preliminary data.</text>
</comment>
<reference evidence="2 3" key="2">
    <citation type="journal article" date="2017" name="Front. Plant Sci.">
        <title>Gene Classification and Mining of Molecular Markers Useful in Red Clover (Trifolium pratense) Breeding.</title>
        <authorList>
            <person name="Istvanek J."/>
            <person name="Dluhosova J."/>
            <person name="Dluhos P."/>
            <person name="Patkova L."/>
            <person name="Nedelnik J."/>
            <person name="Repkova J."/>
        </authorList>
    </citation>
    <scope>NUCLEOTIDE SEQUENCE [LARGE SCALE GENOMIC DNA]</scope>
    <source>
        <strain evidence="3">cv. Tatra</strain>
        <tissue evidence="2">Young leaves</tissue>
    </source>
</reference>
<dbReference type="InterPro" id="IPR009080">
    <property type="entry name" value="tRNAsynth_Ia_anticodon-bd"/>
</dbReference>
<evidence type="ECO:0000313" key="2">
    <source>
        <dbReference type="EMBL" id="PNY01867.1"/>
    </source>
</evidence>
<evidence type="ECO:0000256" key="1">
    <source>
        <dbReference type="SAM" id="MobiDB-lite"/>
    </source>
</evidence>
<sequence length="184" mass="20323">MSDDLQTPVILTGALQEALKFVNSSSKMLKKKMQKKTQLQLVQSLLEVEKEVRKVLNVLGLLSSLSYAEVLQQFKEKALKRAGLTEDEVLNLIEERRQARINKDFAKSDEVRTGLTAKGIALMDVGNETIWRPCIPSEPTAAQAVQTDNKAPKVEEKLSTLAVSENVEEIPADREGNGPHAPST</sequence>
<keyword evidence="2" id="KW-0436">Ligase</keyword>
<dbReference type="AlphaFoldDB" id="A0A2K3NFR1"/>
<proteinExistence type="predicted"/>